<keyword evidence="4" id="KW-0106">Calcium</keyword>
<dbReference type="Proteomes" id="UP000366872">
    <property type="component" value="Unassembled WGS sequence"/>
</dbReference>
<dbReference type="GO" id="GO:0004065">
    <property type="term" value="F:arylsulfatase activity"/>
    <property type="evidence" value="ECO:0007669"/>
    <property type="project" value="TreeGrafter"/>
</dbReference>
<sequence length="625" mass="68731">MNRRNFATTLMAGAGIAAVAKNTLAAKSTKPNLLIIHTDEHNFRTLGCYREQLSEDQAFVWGQGVKVDTPHIDRLAKEGAICTSYYASSPVCTPSRASFVTGLYPVATGSPVNDMPLHDGLQTFASVLESEGYATSYVGKWHLDGDAKPGFGPARKFGFSDNRYMMNRGHWKGLGHDENGKPVVLGLVPNTHNAKFSVSKSTPENFTTDYLTSRVLEILERDKGQPFAVMLSIPDPHTPNSVRPPYDTLFKHLHFENPRTMEVPPESMPAWGRKAKELVDSLEQHKMQGYFGMVKCIDDNVGRLLLWLEANGLNKNTIVVFTSDHGDLMGEHKRHNKGVPYATSAQIPFLIRWPAAIAPGKVVNTAYTTVDFPQTILGLMGAPGIPSSHGKNDAAAFTSPAPRIDDDRIVYITSSASGWVCAVNNRYKLVICEDDIPWLFDLEKDPDELVNFYTNPEYAGIGAKMMDELKRQMAAYNEPGLAKGMAYRYSAGPVQEAPSQTGKLTVGNDGAIEGAGFEISAMNAQPNSWNRALQTPKNSFKPNSRYTLTLDWTSKGLGANSEFYANFTGDKKAGEKMMKAWKGADGTSGSETMELKTNDNPKWQLVVGVRGPGHLVVDRIRIEKE</sequence>
<evidence type="ECO:0000259" key="5">
    <source>
        <dbReference type="Pfam" id="PF00884"/>
    </source>
</evidence>
<evidence type="ECO:0000256" key="3">
    <source>
        <dbReference type="ARBA" id="ARBA00022801"/>
    </source>
</evidence>
<dbReference type="Pfam" id="PF00884">
    <property type="entry name" value="Sulfatase"/>
    <property type="match status" value="1"/>
</dbReference>
<dbReference type="EMBL" id="CAAHFG010000004">
    <property type="protein sequence ID" value="VGO17422.1"/>
    <property type="molecule type" value="Genomic_DNA"/>
</dbReference>
<keyword evidence="7" id="KW-1185">Reference proteome</keyword>
<keyword evidence="2" id="KW-0479">Metal-binding</keyword>
<evidence type="ECO:0000256" key="4">
    <source>
        <dbReference type="ARBA" id="ARBA00022837"/>
    </source>
</evidence>
<evidence type="ECO:0000256" key="1">
    <source>
        <dbReference type="ARBA" id="ARBA00008779"/>
    </source>
</evidence>
<dbReference type="CDD" id="cd16034">
    <property type="entry name" value="sulfatase_like"/>
    <property type="match status" value="1"/>
</dbReference>
<dbReference type="Gene3D" id="3.40.720.10">
    <property type="entry name" value="Alkaline Phosphatase, subunit A"/>
    <property type="match status" value="1"/>
</dbReference>
<feature type="domain" description="Sulfatase N-terminal" evidence="5">
    <location>
        <begin position="32"/>
        <end position="382"/>
    </location>
</feature>
<dbReference type="InterPro" id="IPR024607">
    <property type="entry name" value="Sulfatase_CS"/>
</dbReference>
<evidence type="ECO:0000256" key="2">
    <source>
        <dbReference type="ARBA" id="ARBA00022723"/>
    </source>
</evidence>
<dbReference type="PROSITE" id="PS00523">
    <property type="entry name" value="SULFATASE_1"/>
    <property type="match status" value="1"/>
</dbReference>
<protein>
    <submittedName>
        <fullName evidence="6">Arylsulfatase</fullName>
    </submittedName>
</protein>
<evidence type="ECO:0000313" key="6">
    <source>
        <dbReference type="EMBL" id="VGO17422.1"/>
    </source>
</evidence>
<dbReference type="InterPro" id="IPR050738">
    <property type="entry name" value="Sulfatase"/>
</dbReference>
<dbReference type="InterPro" id="IPR017850">
    <property type="entry name" value="Alkaline_phosphatase_core_sf"/>
</dbReference>
<reference evidence="6 7" key="1">
    <citation type="submission" date="2019-04" db="EMBL/GenBank/DDBJ databases">
        <authorList>
            <person name="Van Vliet M D."/>
        </authorList>
    </citation>
    <scope>NUCLEOTIDE SEQUENCE [LARGE SCALE GENOMIC DNA]</scope>
    <source>
        <strain evidence="6 7">F1</strain>
    </source>
</reference>
<dbReference type="GO" id="GO:0046872">
    <property type="term" value="F:metal ion binding"/>
    <property type="evidence" value="ECO:0007669"/>
    <property type="project" value="UniProtKB-KW"/>
</dbReference>
<organism evidence="6 7">
    <name type="scientific">Pontiella desulfatans</name>
    <dbReference type="NCBI Taxonomy" id="2750659"/>
    <lineage>
        <taxon>Bacteria</taxon>
        <taxon>Pseudomonadati</taxon>
        <taxon>Kiritimatiellota</taxon>
        <taxon>Kiritimatiellia</taxon>
        <taxon>Kiritimatiellales</taxon>
        <taxon>Pontiellaceae</taxon>
        <taxon>Pontiella</taxon>
    </lineage>
</organism>
<name>A0A6C2UB77_PONDE</name>
<evidence type="ECO:0000313" key="7">
    <source>
        <dbReference type="Proteomes" id="UP000366872"/>
    </source>
</evidence>
<proteinExistence type="inferred from homology"/>
<accession>A0A6C2UB77</accession>
<dbReference type="PROSITE" id="PS00149">
    <property type="entry name" value="SULFATASE_2"/>
    <property type="match status" value="1"/>
</dbReference>
<dbReference type="PANTHER" id="PTHR42693:SF53">
    <property type="entry name" value="ENDO-4-O-SULFATASE"/>
    <property type="match status" value="1"/>
</dbReference>
<gene>
    <name evidence="6" type="ORF">PDESU_06018</name>
</gene>
<keyword evidence="3" id="KW-0378">Hydrolase</keyword>
<dbReference type="RefSeq" id="WP_136082897.1">
    <property type="nucleotide sequence ID" value="NZ_CAAHFG010000004.1"/>
</dbReference>
<dbReference type="AlphaFoldDB" id="A0A6C2UB77"/>
<comment type="similarity">
    <text evidence="1">Belongs to the sulfatase family.</text>
</comment>
<dbReference type="SUPFAM" id="SSF53649">
    <property type="entry name" value="Alkaline phosphatase-like"/>
    <property type="match status" value="1"/>
</dbReference>
<dbReference type="PANTHER" id="PTHR42693">
    <property type="entry name" value="ARYLSULFATASE FAMILY MEMBER"/>
    <property type="match status" value="1"/>
</dbReference>
<dbReference type="InterPro" id="IPR000917">
    <property type="entry name" value="Sulfatase_N"/>
</dbReference>